<keyword evidence="2" id="KW-0378">Hydrolase</keyword>
<accession>A0ABY9TK35</accession>
<keyword evidence="6" id="KW-1185">Reference proteome</keyword>
<dbReference type="Pfam" id="PF00884">
    <property type="entry name" value="Sulfatase"/>
    <property type="match status" value="1"/>
</dbReference>
<name>A0ABY9TK35_9GAMM</name>
<dbReference type="InterPro" id="IPR024607">
    <property type="entry name" value="Sulfatase_CS"/>
</dbReference>
<gene>
    <name evidence="5" type="ORF">RI845_03175</name>
</gene>
<dbReference type="PANTHER" id="PTHR43751">
    <property type="entry name" value="SULFATASE"/>
    <property type="match status" value="1"/>
</dbReference>
<evidence type="ECO:0000259" key="4">
    <source>
        <dbReference type="Pfam" id="PF00884"/>
    </source>
</evidence>
<dbReference type="InterPro" id="IPR017850">
    <property type="entry name" value="Alkaline_phosphatase_core_sf"/>
</dbReference>
<proteinExistence type="inferred from homology"/>
<feature type="chain" id="PRO_5047392046" evidence="3">
    <location>
        <begin position="24"/>
        <end position="520"/>
    </location>
</feature>
<keyword evidence="3" id="KW-0732">Signal</keyword>
<evidence type="ECO:0000313" key="5">
    <source>
        <dbReference type="EMBL" id="WNC69167.1"/>
    </source>
</evidence>
<dbReference type="PROSITE" id="PS51257">
    <property type="entry name" value="PROKAR_LIPOPROTEIN"/>
    <property type="match status" value="1"/>
</dbReference>
<evidence type="ECO:0000256" key="3">
    <source>
        <dbReference type="SAM" id="SignalP"/>
    </source>
</evidence>
<sequence length="520" mass="57046">MIKSSKFITSIIASAMLIGCGQAAVEQTATEQEIAPKTAERTQPNVVIFYIDDLGYGDLGSYGAVGVETPEIDRIANNGIRFTDGHSSAATCTPSRYSLLTGEHGFRNKAKILKGDAPALIQPGKPTLASMLKKAGYATGVVGKWHLGLGNGNVDWNADIKPGPLEIGFDYSFLLPATGDRVPTVYVENHNIVNLDKNDPISVSYKGKIGDMPTGYENPELLRYVADKQHNETIVNGVSRIGHMSGGTSAHWVDEDFATVFTDKAIEFINANKEKPFFLFKSYHDIHVPRLPNDRFKDKSTMGVRGQAIAQMDWMTGRVIKEIEKLGLAENTLIIFTSDNGPVLFDGYMDSAVDLLGDHKPAGPYSGGKYSRLEGGTRVPTIAYWPGTIKPQVNNALVSQMDVYKSLAKLVGVDVSENEAVDSLDQLDTWLGKTATGRTDLLEESLGNVALRHNNYKFIPKSKKKPSFIKTKLIRGGYEFHHQLYDLNTDPSESNNIAKDNPDLVKQLNARTEEIVNGKY</sequence>
<reference evidence="6" key="1">
    <citation type="submission" date="2023-09" db="EMBL/GenBank/DDBJ databases">
        <authorList>
            <person name="Li S."/>
            <person name="Li X."/>
            <person name="Zhang C."/>
            <person name="Zhao Z."/>
        </authorList>
    </citation>
    <scope>NUCLEOTIDE SEQUENCE [LARGE SCALE GENOMIC DNA]</scope>
    <source>
        <strain evidence="6">SQ345</strain>
    </source>
</reference>
<evidence type="ECO:0000256" key="2">
    <source>
        <dbReference type="ARBA" id="ARBA00022801"/>
    </source>
</evidence>
<dbReference type="PANTHER" id="PTHR43751:SF6">
    <property type="entry name" value="N-ACETYLGALACTOSAMINE-6-O-SULFATASE"/>
    <property type="match status" value="1"/>
</dbReference>
<dbReference type="SUPFAM" id="SSF53649">
    <property type="entry name" value="Alkaline phosphatase-like"/>
    <property type="match status" value="1"/>
</dbReference>
<feature type="domain" description="Sulfatase N-terminal" evidence="4">
    <location>
        <begin position="44"/>
        <end position="413"/>
    </location>
</feature>
<comment type="similarity">
    <text evidence="1">Belongs to the sulfatase family.</text>
</comment>
<dbReference type="Gene3D" id="3.30.1120.10">
    <property type="match status" value="1"/>
</dbReference>
<dbReference type="CDD" id="cd16143">
    <property type="entry name" value="ARS_like"/>
    <property type="match status" value="1"/>
</dbReference>
<dbReference type="PROSITE" id="PS00523">
    <property type="entry name" value="SULFATASE_1"/>
    <property type="match status" value="1"/>
</dbReference>
<dbReference type="InterPro" id="IPR052701">
    <property type="entry name" value="GAG_Ulvan_Degrading_Sulfatases"/>
</dbReference>
<dbReference type="InterPro" id="IPR000917">
    <property type="entry name" value="Sulfatase_N"/>
</dbReference>
<evidence type="ECO:0000313" key="6">
    <source>
        <dbReference type="Proteomes" id="UP001248581"/>
    </source>
</evidence>
<dbReference type="EMBL" id="CP134146">
    <property type="protein sequence ID" value="WNC69167.1"/>
    <property type="molecule type" value="Genomic_DNA"/>
</dbReference>
<dbReference type="Proteomes" id="UP001248581">
    <property type="component" value="Chromosome"/>
</dbReference>
<dbReference type="Gene3D" id="3.40.720.10">
    <property type="entry name" value="Alkaline Phosphatase, subunit A"/>
    <property type="match status" value="1"/>
</dbReference>
<dbReference type="RefSeq" id="WP_348388311.1">
    <property type="nucleotide sequence ID" value="NZ_CP134146.1"/>
</dbReference>
<dbReference type="PROSITE" id="PS00149">
    <property type="entry name" value="SULFATASE_2"/>
    <property type="match status" value="1"/>
</dbReference>
<protein>
    <submittedName>
        <fullName evidence="5">Arylsulfatase</fullName>
    </submittedName>
</protein>
<evidence type="ECO:0000256" key="1">
    <source>
        <dbReference type="ARBA" id="ARBA00008779"/>
    </source>
</evidence>
<feature type="signal peptide" evidence="3">
    <location>
        <begin position="1"/>
        <end position="23"/>
    </location>
</feature>
<organism evidence="5 6">
    <name type="scientific">Thalassotalea nanhaiensis</name>
    <dbReference type="NCBI Taxonomy" id="3065648"/>
    <lineage>
        <taxon>Bacteria</taxon>
        <taxon>Pseudomonadati</taxon>
        <taxon>Pseudomonadota</taxon>
        <taxon>Gammaproteobacteria</taxon>
        <taxon>Alteromonadales</taxon>
        <taxon>Colwelliaceae</taxon>
        <taxon>Thalassotalea</taxon>
    </lineage>
</organism>